<dbReference type="InterPro" id="IPR056159">
    <property type="entry name" value="Beta-prop_IFT121_TULP_N"/>
</dbReference>
<gene>
    <name evidence="7" type="ORF">CTOB1V02_LOCUS10440</name>
</gene>
<accession>A0A7R8ZUY7</accession>
<keyword evidence="4" id="KW-0677">Repeat</keyword>
<dbReference type="AlphaFoldDB" id="A0A7R8ZUY7"/>
<dbReference type="SUPFAM" id="SSF50978">
    <property type="entry name" value="WD40 repeat-like"/>
    <property type="match status" value="1"/>
</dbReference>
<keyword evidence="3" id="KW-0853">WD repeat</keyword>
<dbReference type="GO" id="GO:0005737">
    <property type="term" value="C:cytoplasm"/>
    <property type="evidence" value="ECO:0007669"/>
    <property type="project" value="UniProtKB-SubCell"/>
</dbReference>
<feature type="compositionally biased region" description="Polar residues" evidence="5">
    <location>
        <begin position="837"/>
        <end position="848"/>
    </location>
</feature>
<dbReference type="PANTHER" id="PTHR16517">
    <property type="entry name" value="TUBBY-RELATED"/>
    <property type="match status" value="1"/>
</dbReference>
<dbReference type="PANTHER" id="PTHR16517:SF2">
    <property type="entry name" value="TUBBY-RELATED PROTEIN 4"/>
    <property type="match status" value="1"/>
</dbReference>
<name>A0A7R8ZUY7_9CRUS</name>
<dbReference type="InterPro" id="IPR036322">
    <property type="entry name" value="WD40_repeat_dom_sf"/>
</dbReference>
<feature type="region of interest" description="Disordered" evidence="5">
    <location>
        <begin position="695"/>
        <end position="750"/>
    </location>
</feature>
<feature type="domain" description="IFT121/TULP4 N-terminal" evidence="6">
    <location>
        <begin position="153"/>
        <end position="240"/>
    </location>
</feature>
<dbReference type="SUPFAM" id="SSF54518">
    <property type="entry name" value="Tubby C-terminal domain-like"/>
    <property type="match status" value="1"/>
</dbReference>
<evidence type="ECO:0000256" key="2">
    <source>
        <dbReference type="ARBA" id="ARBA00022490"/>
    </source>
</evidence>
<feature type="compositionally biased region" description="Low complexity" evidence="5">
    <location>
        <begin position="919"/>
        <end position="938"/>
    </location>
</feature>
<keyword evidence="2" id="KW-0963">Cytoplasm</keyword>
<feature type="non-terminal residue" evidence="7">
    <location>
        <position position="979"/>
    </location>
</feature>
<evidence type="ECO:0000259" key="6">
    <source>
        <dbReference type="Pfam" id="PF24797"/>
    </source>
</evidence>
<dbReference type="EMBL" id="OB664859">
    <property type="protein sequence ID" value="CAD7232606.1"/>
    <property type="molecule type" value="Genomic_DNA"/>
</dbReference>
<dbReference type="OrthoDB" id="8775810at2759"/>
<dbReference type="Gene3D" id="2.130.10.10">
    <property type="entry name" value="YVTN repeat-like/Quinoprotein amine dehydrogenase"/>
    <property type="match status" value="1"/>
</dbReference>
<evidence type="ECO:0000313" key="7">
    <source>
        <dbReference type="EMBL" id="CAD7232606.1"/>
    </source>
</evidence>
<evidence type="ECO:0000256" key="3">
    <source>
        <dbReference type="ARBA" id="ARBA00022574"/>
    </source>
</evidence>
<dbReference type="InterPro" id="IPR025659">
    <property type="entry name" value="Tubby-like_C"/>
</dbReference>
<evidence type="ECO:0000256" key="5">
    <source>
        <dbReference type="SAM" id="MobiDB-lite"/>
    </source>
</evidence>
<feature type="region of interest" description="Disordered" evidence="5">
    <location>
        <begin position="795"/>
        <end position="951"/>
    </location>
</feature>
<organism evidence="7">
    <name type="scientific">Cyprideis torosa</name>
    <dbReference type="NCBI Taxonomy" id="163714"/>
    <lineage>
        <taxon>Eukaryota</taxon>
        <taxon>Metazoa</taxon>
        <taxon>Ecdysozoa</taxon>
        <taxon>Arthropoda</taxon>
        <taxon>Crustacea</taxon>
        <taxon>Oligostraca</taxon>
        <taxon>Ostracoda</taxon>
        <taxon>Podocopa</taxon>
        <taxon>Podocopida</taxon>
        <taxon>Cytherocopina</taxon>
        <taxon>Cytheroidea</taxon>
        <taxon>Cytherideidae</taxon>
        <taxon>Cyprideis</taxon>
    </lineage>
</organism>
<evidence type="ECO:0000256" key="4">
    <source>
        <dbReference type="ARBA" id="ARBA00022737"/>
    </source>
</evidence>
<dbReference type="Pfam" id="PF24797">
    <property type="entry name" value="Beta-prop_WDR35_TULP_N"/>
    <property type="match status" value="1"/>
</dbReference>
<evidence type="ECO:0000256" key="1">
    <source>
        <dbReference type="ARBA" id="ARBA00004496"/>
    </source>
</evidence>
<sequence length="979" mass="107013">MLIHFERSRFCNSDCRISTVSWMGRINDVFTEDGDLLLNPNDYYFEGWLATGNSRGIVGITYTATMPKKLDEMPPRTNFNLRGHHNAEFRRGFGVEAQGMMNRAPNDQLNARDSESEKGKCCEESPALVVVPRVCVDFAQLILAGGKGRGSKGHGKLEVTLVSWNEPYQKLATCDSTGIIFVWIRYEDRWSIELINDRNTAVLHFQWSHDGKLALICYDDSCVLVGSVAGQRFWSRQVQEDPNNDADPPVRNPLRQSGGAWITCGTWDPTDTKAILGSRTGSLVALGVGGARFRDVSLRPGDRITAVSYNCPKYNLEEMPDNLEPYTLCVAFVSGYLMFLTQWDDPASAITVDSGLYDFKSEWSYFGKYIAVAGERRIRLQPTDKKKVIRFFTHEGNLVYQKDFPEEAQAKESPVLSMTWGHCDRRIFVSVGNRVVVAQIYIHGGSLLLLCALRIFKLLGSSSARKRDALDALPLPRIAKGLVRYLGTHTLQGLVPDPRSLRDFVCRPPKPHRLRYHCTMIRFPGGGDETFGLFLEYLGGLLPLLKGKRVSKLRPDFLIMDPQGCPSSASLVSLGILPDGSTPQPKGREGVFGLFDTSTDSRGLGNLAASIEGSTPLVLVTSNLWGTKFKFTSLSPHLPPSLGRVIYKTSLLHLQPRKMTLFVTELKGDKMHSTSNLPLSYSRLFFVRPSPATPLAPPAQVPAPQSSEGSRDSLGHSETSYVTAAVHHSQPLESEEEEEGEGVTHSPVTPSSAVAWTEVRSQDAPPTSTNPPVHVRSATMATFLNVADSSSNFVPSRPLDNAAPSAPSGAGGENEGGGDIRPLVLPNKRLFLRGGISDTSPNGSSQRTARLHPSRKSRSLEGPSTSLQTSAVSPNHGEGTTPVTPPPSKMAAPFLPRLPEEERSSPMAMGVEAIIPEESPLLPSAAGESPSSLSSFSSSPPPSPSYCGAGPSIIRLPRSLPSTPRVRRRLWEMLQASPL</sequence>
<dbReference type="InterPro" id="IPR015943">
    <property type="entry name" value="WD40/YVTN_repeat-like_dom_sf"/>
</dbReference>
<protein>
    <recommendedName>
        <fullName evidence="6">IFT121/TULP4 N-terminal domain-containing protein</fullName>
    </recommendedName>
</protein>
<proteinExistence type="predicted"/>
<comment type="subcellular location">
    <subcellularLocation>
        <location evidence="1">Cytoplasm</location>
    </subcellularLocation>
</comment>
<feature type="compositionally biased region" description="Polar residues" evidence="5">
    <location>
        <begin position="862"/>
        <end position="873"/>
    </location>
</feature>
<feature type="compositionally biased region" description="Gly residues" evidence="5">
    <location>
        <begin position="809"/>
        <end position="819"/>
    </location>
</feature>
<reference evidence="7" key="1">
    <citation type="submission" date="2020-11" db="EMBL/GenBank/DDBJ databases">
        <authorList>
            <person name="Tran Van P."/>
        </authorList>
    </citation>
    <scope>NUCLEOTIDE SEQUENCE</scope>
</reference>